<keyword evidence="9" id="KW-1185">Reference proteome</keyword>
<dbReference type="AlphaFoldDB" id="A0A1G6AM84"/>
<evidence type="ECO:0000256" key="6">
    <source>
        <dbReference type="RuleBase" id="RU362028"/>
    </source>
</evidence>
<evidence type="ECO:0000256" key="2">
    <source>
        <dbReference type="ARBA" id="ARBA00010876"/>
    </source>
</evidence>
<evidence type="ECO:0000256" key="4">
    <source>
        <dbReference type="PIRSR" id="PIRSR606225-1"/>
    </source>
</evidence>
<comment type="similarity">
    <text evidence="2 6">Belongs to the pseudouridine synthase RluA family.</text>
</comment>
<feature type="active site" evidence="4">
    <location>
        <position position="145"/>
    </location>
</feature>
<dbReference type="Proteomes" id="UP000199228">
    <property type="component" value="Unassembled WGS sequence"/>
</dbReference>
<dbReference type="GO" id="GO:0120159">
    <property type="term" value="F:rRNA pseudouridine synthase activity"/>
    <property type="evidence" value="ECO:0007669"/>
    <property type="project" value="UniProtKB-ARBA"/>
</dbReference>
<dbReference type="STRING" id="1732.SAMN02910417_00712"/>
<dbReference type="Pfam" id="PF00849">
    <property type="entry name" value="PseudoU_synth_2"/>
    <property type="match status" value="1"/>
</dbReference>
<evidence type="ECO:0000256" key="3">
    <source>
        <dbReference type="ARBA" id="ARBA00023235"/>
    </source>
</evidence>
<dbReference type="Gene3D" id="3.30.2350.10">
    <property type="entry name" value="Pseudouridine synthase"/>
    <property type="match status" value="1"/>
</dbReference>
<proteinExistence type="inferred from homology"/>
<reference evidence="8 9" key="1">
    <citation type="submission" date="2016-10" db="EMBL/GenBank/DDBJ databases">
        <authorList>
            <person name="de Groot N.N."/>
        </authorList>
    </citation>
    <scope>NUCLEOTIDE SEQUENCE [LARGE SCALE GENOMIC DNA]</scope>
    <source>
        <strain evidence="8 9">DSM 3217</strain>
    </source>
</reference>
<organism evidence="8 9">
    <name type="scientific">Eubacterium oxidoreducens</name>
    <dbReference type="NCBI Taxonomy" id="1732"/>
    <lineage>
        <taxon>Bacteria</taxon>
        <taxon>Bacillati</taxon>
        <taxon>Bacillota</taxon>
        <taxon>Clostridia</taxon>
        <taxon>Eubacteriales</taxon>
        <taxon>Eubacteriaceae</taxon>
        <taxon>Eubacterium</taxon>
    </lineage>
</organism>
<dbReference type="RefSeq" id="WP_090172278.1">
    <property type="nucleotide sequence ID" value="NZ_FMXR01000006.1"/>
</dbReference>
<dbReference type="EC" id="5.4.99.-" evidence="6"/>
<evidence type="ECO:0000256" key="1">
    <source>
        <dbReference type="ARBA" id="ARBA00000073"/>
    </source>
</evidence>
<dbReference type="Gene3D" id="3.10.290.10">
    <property type="entry name" value="RNA-binding S4 domain"/>
    <property type="match status" value="1"/>
</dbReference>
<evidence type="ECO:0000313" key="8">
    <source>
        <dbReference type="EMBL" id="SDB09485.1"/>
    </source>
</evidence>
<sequence>MKEFQVGPNEAGQRMDKFLVKYLPNASKGFLYKMLRKKNITLNKKKASGQELLQINDRIQIFFSEETFLKFSKKIACEYPTTKLDILYEDLDLLVLNKPAGMLSQKANASDVSANEYMIGYLLESGALTSSELSSFRPSVVNRLDRNTSGLLLFGKTLKGLQNYSKALKERTIEKYYLSIVKGDVSDKFILDGYLTKDEKKNRVSITDSQVSGSKRIVTEYEPLERYGAYTLLKVHLITGKTHQIRAHLSSVGHPIIGDLKYHGPGVILINGKKTPIKRQMLHAYEMIAENGKVFQAPIPDDFKQLLNTINNY</sequence>
<evidence type="ECO:0000259" key="7">
    <source>
        <dbReference type="SMART" id="SM00363"/>
    </source>
</evidence>
<dbReference type="InterPro" id="IPR006225">
    <property type="entry name" value="PsdUridine_synth_RluC/D"/>
</dbReference>
<dbReference type="InterPro" id="IPR002942">
    <property type="entry name" value="S4_RNA-bd"/>
</dbReference>
<name>A0A1G6AM84_EUBOX</name>
<protein>
    <recommendedName>
        <fullName evidence="6">Pseudouridine synthase</fullName>
        <ecNumber evidence="6">5.4.99.-</ecNumber>
    </recommendedName>
</protein>
<dbReference type="PANTHER" id="PTHR21600">
    <property type="entry name" value="MITOCHONDRIAL RNA PSEUDOURIDINE SYNTHASE"/>
    <property type="match status" value="1"/>
</dbReference>
<dbReference type="PROSITE" id="PS01129">
    <property type="entry name" value="PSI_RLU"/>
    <property type="match status" value="1"/>
</dbReference>
<dbReference type="SUPFAM" id="SSF55120">
    <property type="entry name" value="Pseudouridine synthase"/>
    <property type="match status" value="1"/>
</dbReference>
<evidence type="ECO:0000313" key="9">
    <source>
        <dbReference type="Proteomes" id="UP000199228"/>
    </source>
</evidence>
<dbReference type="OrthoDB" id="9807829at2"/>
<dbReference type="GO" id="GO:0000455">
    <property type="term" value="P:enzyme-directed rRNA pseudouridine synthesis"/>
    <property type="evidence" value="ECO:0007669"/>
    <property type="project" value="UniProtKB-ARBA"/>
</dbReference>
<comment type="catalytic activity">
    <reaction evidence="1 6">
        <text>a uridine in RNA = a pseudouridine in RNA</text>
        <dbReference type="Rhea" id="RHEA:48348"/>
        <dbReference type="Rhea" id="RHEA-COMP:12068"/>
        <dbReference type="Rhea" id="RHEA-COMP:12069"/>
        <dbReference type="ChEBI" id="CHEBI:65314"/>
        <dbReference type="ChEBI" id="CHEBI:65315"/>
    </reaction>
</comment>
<keyword evidence="5" id="KW-0694">RNA-binding</keyword>
<evidence type="ECO:0000256" key="5">
    <source>
        <dbReference type="PROSITE-ProRule" id="PRU00182"/>
    </source>
</evidence>
<dbReference type="InterPro" id="IPR050188">
    <property type="entry name" value="RluA_PseudoU_synthase"/>
</dbReference>
<dbReference type="NCBIfam" id="TIGR00005">
    <property type="entry name" value="rluA_subfam"/>
    <property type="match status" value="1"/>
</dbReference>
<dbReference type="PROSITE" id="PS50889">
    <property type="entry name" value="S4"/>
    <property type="match status" value="1"/>
</dbReference>
<gene>
    <name evidence="8" type="ORF">SAMN02910417_00712</name>
</gene>
<dbReference type="InterPro" id="IPR036986">
    <property type="entry name" value="S4_RNA-bd_sf"/>
</dbReference>
<comment type="function">
    <text evidence="6">Responsible for synthesis of pseudouridine from uracil.</text>
</comment>
<dbReference type="GO" id="GO:0003723">
    <property type="term" value="F:RNA binding"/>
    <property type="evidence" value="ECO:0007669"/>
    <property type="project" value="UniProtKB-KW"/>
</dbReference>
<dbReference type="InterPro" id="IPR006224">
    <property type="entry name" value="PsdUridine_synth_RluA-like_CS"/>
</dbReference>
<dbReference type="InterPro" id="IPR006145">
    <property type="entry name" value="PsdUridine_synth_RsuA/RluA"/>
</dbReference>
<dbReference type="EMBL" id="FMXR01000006">
    <property type="protein sequence ID" value="SDB09485.1"/>
    <property type="molecule type" value="Genomic_DNA"/>
</dbReference>
<dbReference type="InterPro" id="IPR020103">
    <property type="entry name" value="PsdUridine_synth_cat_dom_sf"/>
</dbReference>
<feature type="domain" description="RNA-binding S4" evidence="7">
    <location>
        <begin position="13"/>
        <end position="73"/>
    </location>
</feature>
<dbReference type="CDD" id="cd02869">
    <property type="entry name" value="PseudoU_synth_RluA_like"/>
    <property type="match status" value="1"/>
</dbReference>
<dbReference type="SMART" id="SM00363">
    <property type="entry name" value="S4"/>
    <property type="match status" value="1"/>
</dbReference>
<keyword evidence="3 6" id="KW-0413">Isomerase</keyword>
<accession>A0A1G6AM84</accession>